<keyword evidence="3" id="KW-1185">Reference proteome</keyword>
<reference evidence="2" key="1">
    <citation type="submission" date="2023-03" db="EMBL/GenBank/DDBJ databases">
        <title>Massive genome expansion in bonnet fungi (Mycena s.s.) driven by repeated elements and novel gene families across ecological guilds.</title>
        <authorList>
            <consortium name="Lawrence Berkeley National Laboratory"/>
            <person name="Harder C.B."/>
            <person name="Miyauchi S."/>
            <person name="Viragh M."/>
            <person name="Kuo A."/>
            <person name="Thoen E."/>
            <person name="Andreopoulos B."/>
            <person name="Lu D."/>
            <person name="Skrede I."/>
            <person name="Drula E."/>
            <person name="Henrissat B."/>
            <person name="Morin E."/>
            <person name="Kohler A."/>
            <person name="Barry K."/>
            <person name="LaButti K."/>
            <person name="Morin E."/>
            <person name="Salamov A."/>
            <person name="Lipzen A."/>
            <person name="Mereny Z."/>
            <person name="Hegedus B."/>
            <person name="Baldrian P."/>
            <person name="Stursova M."/>
            <person name="Weitz H."/>
            <person name="Taylor A."/>
            <person name="Grigoriev I.V."/>
            <person name="Nagy L.G."/>
            <person name="Martin F."/>
            <person name="Kauserud H."/>
        </authorList>
    </citation>
    <scope>NUCLEOTIDE SEQUENCE</scope>
    <source>
        <strain evidence="2">CBHHK188m</strain>
    </source>
</reference>
<evidence type="ECO:0008006" key="4">
    <source>
        <dbReference type="Google" id="ProtNLM"/>
    </source>
</evidence>
<accession>A0AAD7KB67</accession>
<dbReference type="AlphaFoldDB" id="A0AAD7KB67"/>
<name>A0AAD7KB67_9AGAR</name>
<dbReference type="EMBL" id="JARJLG010000003">
    <property type="protein sequence ID" value="KAJ7782247.1"/>
    <property type="molecule type" value="Genomic_DNA"/>
</dbReference>
<gene>
    <name evidence="2" type="ORF">DFH07DRAFT_1055105</name>
</gene>
<protein>
    <recommendedName>
        <fullName evidence="4">Hydrophobin</fullName>
    </recommendedName>
</protein>
<sequence length="77" mass="7872">MFPKLISTAILAILVLGQGAVSVPQAATCGATGDPPCPSGQVCCILPSIPAHPGHSLVRNNSNVTNPGIQIKEELEK</sequence>
<feature type="chain" id="PRO_5042208059" description="Hydrophobin" evidence="1">
    <location>
        <begin position="23"/>
        <end position="77"/>
    </location>
</feature>
<dbReference type="Proteomes" id="UP001215280">
    <property type="component" value="Unassembled WGS sequence"/>
</dbReference>
<feature type="signal peptide" evidence="1">
    <location>
        <begin position="1"/>
        <end position="22"/>
    </location>
</feature>
<keyword evidence="1" id="KW-0732">Signal</keyword>
<comment type="caution">
    <text evidence="2">The sequence shown here is derived from an EMBL/GenBank/DDBJ whole genome shotgun (WGS) entry which is preliminary data.</text>
</comment>
<organism evidence="2 3">
    <name type="scientific">Mycena maculata</name>
    <dbReference type="NCBI Taxonomy" id="230809"/>
    <lineage>
        <taxon>Eukaryota</taxon>
        <taxon>Fungi</taxon>
        <taxon>Dikarya</taxon>
        <taxon>Basidiomycota</taxon>
        <taxon>Agaricomycotina</taxon>
        <taxon>Agaricomycetes</taxon>
        <taxon>Agaricomycetidae</taxon>
        <taxon>Agaricales</taxon>
        <taxon>Marasmiineae</taxon>
        <taxon>Mycenaceae</taxon>
        <taxon>Mycena</taxon>
    </lineage>
</organism>
<evidence type="ECO:0000256" key="1">
    <source>
        <dbReference type="SAM" id="SignalP"/>
    </source>
</evidence>
<evidence type="ECO:0000313" key="2">
    <source>
        <dbReference type="EMBL" id="KAJ7782247.1"/>
    </source>
</evidence>
<proteinExistence type="predicted"/>
<evidence type="ECO:0000313" key="3">
    <source>
        <dbReference type="Proteomes" id="UP001215280"/>
    </source>
</evidence>